<sequence length="311" mass="31577">MRAIWAALLMVVAAVLAVGAVAGFGVDRLARTAEPARQIAGPLADDPRLRDALAAELSARLLEQVPDRAEIPAVVAPLLERAASEAVSTALAEPDFRGAWLETVDLTRERYVARLEAVGAGDLPGGAGSSATAALELRPLAVLGHARLQEAADRFGLGPLVEPLGDRLDISVELGVPDPADVAPETLAGAVRLSAQWGWWAVASAVAALASLLLADARGRWWVLTLGGTVVAVLGGAALALASRAASGAAASGAADPGDGAGRIEALVGHTLMEGLATQAVPLAWWTLVAGCAVAATGVALRVLRRPAATR</sequence>
<feature type="transmembrane region" description="Helical" evidence="1">
    <location>
        <begin position="197"/>
        <end position="214"/>
    </location>
</feature>
<proteinExistence type="predicted"/>
<organism evidence="2 3">
    <name type="scientific">Arthrobacter halodurans</name>
    <dbReference type="NCBI Taxonomy" id="516699"/>
    <lineage>
        <taxon>Bacteria</taxon>
        <taxon>Bacillati</taxon>
        <taxon>Actinomycetota</taxon>
        <taxon>Actinomycetes</taxon>
        <taxon>Micrococcales</taxon>
        <taxon>Micrococcaceae</taxon>
        <taxon>Arthrobacter</taxon>
    </lineage>
</organism>
<reference evidence="2 3" key="1">
    <citation type="submission" date="2024-09" db="EMBL/GenBank/DDBJ databases">
        <authorList>
            <person name="Salinas-Garcia M.A."/>
            <person name="Prieme A."/>
        </authorList>
    </citation>
    <scope>NUCLEOTIDE SEQUENCE [LARGE SCALE GENOMIC DNA]</scope>
    <source>
        <strain evidence="2 3">DSM 21081</strain>
    </source>
</reference>
<evidence type="ECO:0000313" key="3">
    <source>
        <dbReference type="Proteomes" id="UP001575652"/>
    </source>
</evidence>
<keyword evidence="1" id="KW-0812">Transmembrane</keyword>
<gene>
    <name evidence="2" type="ORF">ACETWP_13735</name>
</gene>
<keyword evidence="3" id="KW-1185">Reference proteome</keyword>
<feature type="transmembrane region" description="Helical" evidence="1">
    <location>
        <begin position="283"/>
        <end position="304"/>
    </location>
</feature>
<comment type="caution">
    <text evidence="2">The sequence shown here is derived from an EMBL/GenBank/DDBJ whole genome shotgun (WGS) entry which is preliminary data.</text>
</comment>
<protein>
    <recommendedName>
        <fullName evidence="4">Integral membrane protein</fullName>
    </recommendedName>
</protein>
<evidence type="ECO:0000256" key="1">
    <source>
        <dbReference type="SAM" id="Phobius"/>
    </source>
</evidence>
<dbReference type="EMBL" id="JBHDLJ010000012">
    <property type="protein sequence ID" value="MFB0835649.1"/>
    <property type="molecule type" value="Genomic_DNA"/>
</dbReference>
<accession>A0ABV4UPR6</accession>
<dbReference type="Proteomes" id="UP001575652">
    <property type="component" value="Unassembled WGS sequence"/>
</dbReference>
<evidence type="ECO:0008006" key="4">
    <source>
        <dbReference type="Google" id="ProtNLM"/>
    </source>
</evidence>
<feature type="transmembrane region" description="Helical" evidence="1">
    <location>
        <begin position="221"/>
        <end position="242"/>
    </location>
</feature>
<name>A0ABV4UPR6_9MICC</name>
<dbReference type="RefSeq" id="WP_373972820.1">
    <property type="nucleotide sequence ID" value="NZ_JBHDLJ010000012.1"/>
</dbReference>
<evidence type="ECO:0000313" key="2">
    <source>
        <dbReference type="EMBL" id="MFB0835649.1"/>
    </source>
</evidence>
<keyword evidence="1" id="KW-0472">Membrane</keyword>
<keyword evidence="1" id="KW-1133">Transmembrane helix</keyword>